<sequence>TPDQLSQAPDVPSPPQQEATAQHPESHGEVESSPTQSPELSNVTVVFSPEHPVTTVSPLGQDQAQLLQWPDVTVKPVDLALTVTPAFTNEVETSPPQQETSAQSTVSPEQLEPLSVQQEFSDQHPTPSENVEPSPVQQEAPTQPEELPEETDPSAIQQESSAQHPKPTEWVGPSPVQHQHPTQPLGASTDGAAQPLVHMK</sequence>
<evidence type="ECO:0000313" key="3">
    <source>
        <dbReference type="Proteomes" id="UP000245320"/>
    </source>
</evidence>
<dbReference type="OrthoDB" id="9717662at2759"/>
<dbReference type="InParanoid" id="A0A6J3QUH5"/>
<feature type="non-terminal residue" evidence="4">
    <location>
        <position position="1"/>
    </location>
</feature>
<reference evidence="4" key="1">
    <citation type="submission" date="2025-08" db="UniProtKB">
        <authorList>
            <consortium name="RefSeq"/>
        </authorList>
    </citation>
    <scope>IDENTIFICATION</scope>
    <source>
        <tissue evidence="4">Spleen</tissue>
    </source>
</reference>
<feature type="compositionally biased region" description="Polar residues" evidence="1">
    <location>
        <begin position="154"/>
        <end position="163"/>
    </location>
</feature>
<dbReference type="PANTHER" id="PTHR23045">
    <property type="entry name" value="LEUCINE-RICH REPEAT-CONTAINING PROTEIN 37A"/>
    <property type="match status" value="1"/>
</dbReference>
<dbReference type="AlphaFoldDB" id="A0A6J3QUH5"/>
<feature type="compositionally biased region" description="Polar residues" evidence="1">
    <location>
        <begin position="87"/>
        <end position="108"/>
    </location>
</feature>
<dbReference type="RefSeq" id="XP_033705839.1">
    <property type="nucleotide sequence ID" value="XM_033849948.1"/>
</dbReference>
<dbReference type="Proteomes" id="UP000245320">
    <property type="component" value="Chromosome 2"/>
</dbReference>
<feature type="domain" description="Leucine-rich repeat-containing protein 37 N-terminal" evidence="2">
    <location>
        <begin position="33"/>
        <end position="95"/>
    </location>
</feature>
<evidence type="ECO:0000256" key="1">
    <source>
        <dbReference type="SAM" id="MobiDB-lite"/>
    </source>
</evidence>
<feature type="compositionally biased region" description="Polar residues" evidence="1">
    <location>
        <begin position="115"/>
        <end position="141"/>
    </location>
</feature>
<gene>
    <name evidence="4" type="primary">LOC117310390</name>
</gene>
<dbReference type="Pfam" id="PF15779">
    <property type="entry name" value="LRRC37"/>
    <property type="match status" value="1"/>
</dbReference>
<feature type="region of interest" description="Disordered" evidence="1">
    <location>
        <begin position="87"/>
        <end position="200"/>
    </location>
</feature>
<feature type="compositionally biased region" description="Polar residues" evidence="1">
    <location>
        <begin position="176"/>
        <end position="186"/>
    </location>
</feature>
<feature type="region of interest" description="Disordered" evidence="1">
    <location>
        <begin position="1"/>
        <end position="46"/>
    </location>
</feature>
<accession>A0A6J3QUH5</accession>
<proteinExistence type="predicted"/>
<feature type="compositionally biased region" description="Polar residues" evidence="1">
    <location>
        <begin position="32"/>
        <end position="45"/>
    </location>
</feature>
<evidence type="ECO:0000313" key="4">
    <source>
        <dbReference type="RefSeq" id="XP_033705839.1"/>
    </source>
</evidence>
<dbReference type="InterPro" id="IPR032754">
    <property type="entry name" value="LRRC37_N"/>
</dbReference>
<dbReference type="InterPro" id="IPR015753">
    <property type="entry name" value="LRRC37"/>
</dbReference>
<evidence type="ECO:0000259" key="2">
    <source>
        <dbReference type="Pfam" id="PF15779"/>
    </source>
</evidence>
<dbReference type="PANTHER" id="PTHR23045:SF20">
    <property type="entry name" value="LEUCINE-RICH REPEAT-CONTAINING PROTEIN 37 N-TERMINAL DOMAIN-CONTAINING PROTEIN"/>
    <property type="match status" value="1"/>
</dbReference>
<keyword evidence="3" id="KW-1185">Reference proteome</keyword>
<organism evidence="3 4">
    <name type="scientific">Tursiops truncatus</name>
    <name type="common">Atlantic bottle-nosed dolphin</name>
    <name type="synonym">Delphinus truncatus</name>
    <dbReference type="NCBI Taxonomy" id="9739"/>
    <lineage>
        <taxon>Eukaryota</taxon>
        <taxon>Metazoa</taxon>
        <taxon>Chordata</taxon>
        <taxon>Craniata</taxon>
        <taxon>Vertebrata</taxon>
        <taxon>Euteleostomi</taxon>
        <taxon>Mammalia</taxon>
        <taxon>Eutheria</taxon>
        <taxon>Laurasiatheria</taxon>
        <taxon>Artiodactyla</taxon>
        <taxon>Whippomorpha</taxon>
        <taxon>Cetacea</taxon>
        <taxon>Odontoceti</taxon>
        <taxon>Delphinidae</taxon>
        <taxon>Tursiops</taxon>
    </lineage>
</organism>
<name>A0A6J3QUH5_TURTR</name>
<protein>
    <submittedName>
        <fullName evidence="4">Leucine-rich repeat-containing protein 37A-like</fullName>
    </submittedName>
</protein>